<organism evidence="9 10">
    <name type="scientific">Fictibacillus iocasae</name>
    <dbReference type="NCBI Taxonomy" id="2715437"/>
    <lineage>
        <taxon>Bacteria</taxon>
        <taxon>Bacillati</taxon>
        <taxon>Bacillota</taxon>
        <taxon>Bacilli</taxon>
        <taxon>Bacillales</taxon>
        <taxon>Fictibacillaceae</taxon>
        <taxon>Fictibacillus</taxon>
    </lineage>
</organism>
<accession>A0ABW2NXP5</accession>
<reference evidence="10" key="1">
    <citation type="journal article" date="2019" name="Int. J. Syst. Evol. Microbiol.">
        <title>The Global Catalogue of Microorganisms (GCM) 10K type strain sequencing project: providing services to taxonomists for standard genome sequencing and annotation.</title>
        <authorList>
            <consortium name="The Broad Institute Genomics Platform"/>
            <consortium name="The Broad Institute Genome Sequencing Center for Infectious Disease"/>
            <person name="Wu L."/>
            <person name="Ma J."/>
        </authorList>
    </citation>
    <scope>NUCLEOTIDE SEQUENCE [LARGE SCALE GENOMIC DNA]</scope>
    <source>
        <strain evidence="10">NBRC 106396</strain>
    </source>
</reference>
<keyword evidence="7 8" id="KW-0472">Membrane</keyword>
<dbReference type="InterPro" id="IPR037294">
    <property type="entry name" value="ABC_BtuC-like"/>
</dbReference>
<dbReference type="PANTHER" id="PTHR30472">
    <property type="entry name" value="FERRIC ENTEROBACTIN TRANSPORT SYSTEM PERMEASE PROTEIN"/>
    <property type="match status" value="1"/>
</dbReference>
<sequence>MMTSEKSRRGISRSASSAFLLLFLLLAIVSTLSLIFHVKGLSWENWRALFDGSNETLSYTVWDVRLPRVLLGIILGAGLAVGGCLLQAVTQNPLSDPEIMGVNQGASLFVASSLLFFNTDNMAAVILAAAFAGAFLGGSLIFALAFSGTYSASRLVLAGISVSFFLGSLTTGLIVLFETELTEILYWMAGKLSGAGWQDIRISGIIMGAAITSALFLSKSLNILSLGEDTARGLGISVTRTRRLSALLVVIITGCAVAAAGPIGFIGLIIPHIARKVVGADYKIVLPFSALAGAVLLTGADLAGQLLSYPSETPVGIITALLGAPFFLYLLRKKKGGA</sequence>
<feature type="transmembrane region" description="Helical" evidence="8">
    <location>
        <begin position="313"/>
        <end position="331"/>
    </location>
</feature>
<proteinExistence type="inferred from homology"/>
<evidence type="ECO:0000313" key="10">
    <source>
        <dbReference type="Proteomes" id="UP001596549"/>
    </source>
</evidence>
<feature type="transmembrane region" description="Helical" evidence="8">
    <location>
        <begin position="155"/>
        <end position="177"/>
    </location>
</feature>
<keyword evidence="5 8" id="KW-0812">Transmembrane</keyword>
<evidence type="ECO:0000256" key="5">
    <source>
        <dbReference type="ARBA" id="ARBA00022692"/>
    </source>
</evidence>
<dbReference type="Pfam" id="PF01032">
    <property type="entry name" value="FecCD"/>
    <property type="match status" value="1"/>
</dbReference>
<evidence type="ECO:0000256" key="7">
    <source>
        <dbReference type="ARBA" id="ARBA00023136"/>
    </source>
</evidence>
<dbReference type="Proteomes" id="UP001596549">
    <property type="component" value="Unassembled WGS sequence"/>
</dbReference>
<dbReference type="Gene3D" id="1.10.3470.10">
    <property type="entry name" value="ABC transporter involved in vitamin B12 uptake, BtuC"/>
    <property type="match status" value="1"/>
</dbReference>
<evidence type="ECO:0000313" key="9">
    <source>
        <dbReference type="EMBL" id="MFC7372789.1"/>
    </source>
</evidence>
<dbReference type="RefSeq" id="WP_379750355.1">
    <property type="nucleotide sequence ID" value="NZ_JBHTCP010000047.1"/>
</dbReference>
<keyword evidence="4" id="KW-1003">Cell membrane</keyword>
<feature type="transmembrane region" description="Helical" evidence="8">
    <location>
        <begin position="282"/>
        <end position="307"/>
    </location>
</feature>
<dbReference type="CDD" id="cd06550">
    <property type="entry name" value="TM_ABC_iron-siderophores_like"/>
    <property type="match status" value="1"/>
</dbReference>
<evidence type="ECO:0000256" key="6">
    <source>
        <dbReference type="ARBA" id="ARBA00022989"/>
    </source>
</evidence>
<feature type="transmembrane region" description="Helical" evidence="8">
    <location>
        <begin position="123"/>
        <end position="146"/>
    </location>
</feature>
<comment type="caution">
    <text evidence="9">The sequence shown here is derived from an EMBL/GenBank/DDBJ whole genome shotgun (WGS) entry which is preliminary data.</text>
</comment>
<evidence type="ECO:0000256" key="4">
    <source>
        <dbReference type="ARBA" id="ARBA00022475"/>
    </source>
</evidence>
<evidence type="ECO:0000256" key="3">
    <source>
        <dbReference type="ARBA" id="ARBA00022448"/>
    </source>
</evidence>
<keyword evidence="3" id="KW-0813">Transport</keyword>
<keyword evidence="6 8" id="KW-1133">Transmembrane helix</keyword>
<dbReference type="SUPFAM" id="SSF81345">
    <property type="entry name" value="ABC transporter involved in vitamin B12 uptake, BtuC"/>
    <property type="match status" value="1"/>
</dbReference>
<comment type="similarity">
    <text evidence="2">Belongs to the binding-protein-dependent transport system permease family. FecCD subfamily.</text>
</comment>
<dbReference type="EMBL" id="JBHTCP010000047">
    <property type="protein sequence ID" value="MFC7372789.1"/>
    <property type="molecule type" value="Genomic_DNA"/>
</dbReference>
<keyword evidence="10" id="KW-1185">Reference proteome</keyword>
<feature type="transmembrane region" description="Helical" evidence="8">
    <location>
        <begin position="69"/>
        <end position="89"/>
    </location>
</feature>
<evidence type="ECO:0000256" key="8">
    <source>
        <dbReference type="SAM" id="Phobius"/>
    </source>
</evidence>
<gene>
    <name evidence="9" type="ORF">ACFQPF_14065</name>
</gene>
<protein>
    <submittedName>
        <fullName evidence="9">FecCD family ABC transporter permease</fullName>
    </submittedName>
</protein>
<comment type="subcellular location">
    <subcellularLocation>
        <location evidence="1">Cell membrane</location>
        <topology evidence="1">Multi-pass membrane protein</topology>
    </subcellularLocation>
</comment>
<feature type="transmembrane region" description="Helical" evidence="8">
    <location>
        <begin position="244"/>
        <end position="270"/>
    </location>
</feature>
<evidence type="ECO:0000256" key="2">
    <source>
        <dbReference type="ARBA" id="ARBA00007935"/>
    </source>
</evidence>
<name>A0ABW2NXP5_9BACL</name>
<dbReference type="InterPro" id="IPR000522">
    <property type="entry name" value="ABC_transptr_permease_BtuC"/>
</dbReference>
<evidence type="ECO:0000256" key="1">
    <source>
        <dbReference type="ARBA" id="ARBA00004651"/>
    </source>
</evidence>
<dbReference type="PANTHER" id="PTHR30472:SF25">
    <property type="entry name" value="ABC TRANSPORTER PERMEASE PROTEIN MJ0876-RELATED"/>
    <property type="match status" value="1"/>
</dbReference>